<evidence type="ECO:0000313" key="2">
    <source>
        <dbReference type="Proteomes" id="UP001385809"/>
    </source>
</evidence>
<reference evidence="1 2" key="1">
    <citation type="submission" date="2024-03" db="EMBL/GenBank/DDBJ databases">
        <title>Actinomycetospora sp. OC33-EN08, a novel actinomycete isolated from wild orchid (Aerides multiflora).</title>
        <authorList>
            <person name="Suriyachadkun C."/>
        </authorList>
    </citation>
    <scope>NUCLEOTIDE SEQUENCE [LARGE SCALE GENOMIC DNA]</scope>
    <source>
        <strain evidence="1 2">OC33-EN08</strain>
    </source>
</reference>
<organism evidence="1 2">
    <name type="scientific">Actinomycetospora aurantiaca</name>
    <dbReference type="NCBI Taxonomy" id="3129233"/>
    <lineage>
        <taxon>Bacteria</taxon>
        <taxon>Bacillati</taxon>
        <taxon>Actinomycetota</taxon>
        <taxon>Actinomycetes</taxon>
        <taxon>Pseudonocardiales</taxon>
        <taxon>Pseudonocardiaceae</taxon>
        <taxon>Actinomycetospora</taxon>
    </lineage>
</organism>
<dbReference type="EMBL" id="JBBEGN010000009">
    <property type="protein sequence ID" value="MEJ2869773.1"/>
    <property type="molecule type" value="Genomic_DNA"/>
</dbReference>
<dbReference type="Proteomes" id="UP001385809">
    <property type="component" value="Unassembled WGS sequence"/>
</dbReference>
<accession>A0ABU8MS37</accession>
<keyword evidence="2" id="KW-1185">Reference proteome</keyword>
<protein>
    <recommendedName>
        <fullName evidence="3">FXSXX-COOH protein</fullName>
    </recommendedName>
</protein>
<comment type="caution">
    <text evidence="1">The sequence shown here is derived from an EMBL/GenBank/DDBJ whole genome shotgun (WGS) entry which is preliminary data.</text>
</comment>
<evidence type="ECO:0000313" key="1">
    <source>
        <dbReference type="EMBL" id="MEJ2869773.1"/>
    </source>
</evidence>
<evidence type="ECO:0008006" key="3">
    <source>
        <dbReference type="Google" id="ProtNLM"/>
    </source>
</evidence>
<proteinExistence type="predicted"/>
<name>A0ABU8MS37_9PSEU</name>
<gene>
    <name evidence="1" type="ORF">WCD74_18540</name>
</gene>
<sequence length="75" mass="8022">MDAERGADDEFAEFDLDEAQLDAIMDRAEPAELVRRPQAAVTKSFGYGSAAVTRMASTGTSAENRTMGNLAVIPN</sequence>
<dbReference type="RefSeq" id="WP_337696351.1">
    <property type="nucleotide sequence ID" value="NZ_JBBEGN010000009.1"/>
</dbReference>